<evidence type="ECO:0000313" key="8">
    <source>
        <dbReference type="EMBL" id="KAH0562560.1"/>
    </source>
</evidence>
<dbReference type="Pfam" id="PF02386">
    <property type="entry name" value="TrkH"/>
    <property type="match status" value="1"/>
</dbReference>
<evidence type="ECO:0000256" key="6">
    <source>
        <dbReference type="ARBA" id="ARBA00023136"/>
    </source>
</evidence>
<keyword evidence="4" id="KW-1133">Transmembrane helix</keyword>
<name>A0A9P8LEH1_9PEZI</name>
<feature type="compositionally biased region" description="Polar residues" evidence="7">
    <location>
        <begin position="271"/>
        <end position="289"/>
    </location>
</feature>
<keyword evidence="5" id="KW-0406">Ion transport</keyword>
<comment type="subcellular location">
    <subcellularLocation>
        <location evidence="1">Membrane</location>
        <topology evidence="1">Multi-pass membrane protein</topology>
    </subcellularLocation>
</comment>
<dbReference type="Proteomes" id="UP000750711">
    <property type="component" value="Unassembled WGS sequence"/>
</dbReference>
<evidence type="ECO:0000256" key="3">
    <source>
        <dbReference type="ARBA" id="ARBA00022692"/>
    </source>
</evidence>
<dbReference type="InterPro" id="IPR003445">
    <property type="entry name" value="Cat_transpt"/>
</dbReference>
<dbReference type="GO" id="GO:1990573">
    <property type="term" value="P:potassium ion import across plasma membrane"/>
    <property type="evidence" value="ECO:0007669"/>
    <property type="project" value="TreeGrafter"/>
</dbReference>
<keyword evidence="6" id="KW-0472">Membrane</keyword>
<evidence type="ECO:0000256" key="1">
    <source>
        <dbReference type="ARBA" id="ARBA00004141"/>
    </source>
</evidence>
<sequence>MFSPFLEVWGRLKSKAPRNLSIKKKLNFVSIHCSLLILSNPIGLTRVDLNKIKTFQQVGFVRTIFKRCRSESDCSQMVIYSIAMVANPIFISTAVVFVRLYSFERRFQNIAKEARSYRRTRSRAKSETKDEGDPELMERGVRGRNIVVLRENQNATAVTSDSSPPPAPEKESLVQQRANGNSSGSPESRDGGSGDAAPDPVFEKHRDIQFADLQAPERWNSSQRRGTEQHIEFLESQRNPKDKEALRIPGPRDFDRGQVPHKVEDGEGSPLSRTVSTATQPDKLGSNSGEKSDRIDQMSEFNDDDNTPKRTITIDEPSGHASRATAGPFSKAKLRRPSNVSLPRIPSIGSAVEGFRSRARSTTSNSKTELDRFPYLSYTPTIGRNSIFINLTQEQRDELGGIEYRSLKTLAIILVCKFSS</sequence>
<keyword evidence="2" id="KW-0813">Transport</keyword>
<protein>
    <submittedName>
        <fullName evidence="8">Uncharacterized protein</fullName>
    </submittedName>
</protein>
<keyword evidence="9" id="KW-1185">Reference proteome</keyword>
<accession>A0A9P8LEH1</accession>
<keyword evidence="3" id="KW-0812">Transmembrane</keyword>
<feature type="compositionally biased region" description="Basic and acidic residues" evidence="7">
    <location>
        <begin position="225"/>
        <end position="265"/>
    </location>
</feature>
<dbReference type="EMBL" id="JAGHQM010000326">
    <property type="protein sequence ID" value="KAH0562560.1"/>
    <property type="molecule type" value="Genomic_DNA"/>
</dbReference>
<evidence type="ECO:0000256" key="7">
    <source>
        <dbReference type="SAM" id="MobiDB-lite"/>
    </source>
</evidence>
<feature type="compositionally biased region" description="Polar residues" evidence="7">
    <location>
        <begin position="173"/>
        <end position="186"/>
    </location>
</feature>
<feature type="region of interest" description="Disordered" evidence="7">
    <location>
        <begin position="212"/>
        <end position="329"/>
    </location>
</feature>
<dbReference type="AlphaFoldDB" id="A0A9P8LEH1"/>
<evidence type="ECO:0000313" key="9">
    <source>
        <dbReference type="Proteomes" id="UP000750711"/>
    </source>
</evidence>
<dbReference type="GO" id="GO:0005886">
    <property type="term" value="C:plasma membrane"/>
    <property type="evidence" value="ECO:0007669"/>
    <property type="project" value="TreeGrafter"/>
</dbReference>
<gene>
    <name evidence="8" type="ORF">GP486_002757</name>
</gene>
<reference evidence="8" key="1">
    <citation type="submission" date="2021-03" db="EMBL/GenBank/DDBJ databases">
        <title>Comparative genomics and phylogenomic investigation of the class Geoglossomycetes provide insights into ecological specialization and systematics.</title>
        <authorList>
            <person name="Melie T."/>
            <person name="Pirro S."/>
            <person name="Miller A.N."/>
            <person name="Quandt A."/>
        </authorList>
    </citation>
    <scope>NUCLEOTIDE SEQUENCE</scope>
    <source>
        <strain evidence="8">CAQ_001_2017</strain>
    </source>
</reference>
<organism evidence="8 9">
    <name type="scientific">Trichoglossum hirsutum</name>
    <dbReference type="NCBI Taxonomy" id="265104"/>
    <lineage>
        <taxon>Eukaryota</taxon>
        <taxon>Fungi</taxon>
        <taxon>Dikarya</taxon>
        <taxon>Ascomycota</taxon>
        <taxon>Pezizomycotina</taxon>
        <taxon>Geoglossomycetes</taxon>
        <taxon>Geoglossales</taxon>
        <taxon>Geoglossaceae</taxon>
        <taxon>Trichoglossum</taxon>
    </lineage>
</organism>
<proteinExistence type="predicted"/>
<comment type="caution">
    <text evidence="8">The sequence shown here is derived from an EMBL/GenBank/DDBJ whole genome shotgun (WGS) entry which is preliminary data.</text>
</comment>
<feature type="region of interest" description="Disordered" evidence="7">
    <location>
        <begin position="115"/>
        <end position="200"/>
    </location>
</feature>
<dbReference type="GO" id="GO:0140107">
    <property type="term" value="F:high-affinity potassium ion transmembrane transporter activity"/>
    <property type="evidence" value="ECO:0007669"/>
    <property type="project" value="TreeGrafter"/>
</dbReference>
<evidence type="ECO:0000256" key="2">
    <source>
        <dbReference type="ARBA" id="ARBA00022448"/>
    </source>
</evidence>
<feature type="compositionally biased region" description="Polar residues" evidence="7">
    <location>
        <begin position="151"/>
        <end position="162"/>
    </location>
</feature>
<evidence type="ECO:0000256" key="5">
    <source>
        <dbReference type="ARBA" id="ARBA00023065"/>
    </source>
</evidence>
<dbReference type="PANTHER" id="PTHR31064:SF30">
    <property type="entry name" value="HIGH-AFFINITY POTASSIUM TRANSPORT PROTEIN-RELATED"/>
    <property type="match status" value="1"/>
</dbReference>
<evidence type="ECO:0000256" key="4">
    <source>
        <dbReference type="ARBA" id="ARBA00022989"/>
    </source>
</evidence>
<dbReference type="PANTHER" id="PTHR31064">
    <property type="entry name" value="POTASSIUM TRANSPORT PROTEIN DDB_G0292412-RELATED"/>
    <property type="match status" value="1"/>
</dbReference>
<feature type="compositionally biased region" description="Basic and acidic residues" evidence="7">
    <location>
        <begin position="124"/>
        <end position="141"/>
    </location>
</feature>
<dbReference type="GO" id="GO:0030007">
    <property type="term" value="P:intracellular potassium ion homeostasis"/>
    <property type="evidence" value="ECO:0007669"/>
    <property type="project" value="TreeGrafter"/>
</dbReference>
<dbReference type="InterPro" id="IPR051143">
    <property type="entry name" value="TrkH_K-transport"/>
</dbReference>